<dbReference type="CDD" id="cd09917">
    <property type="entry name" value="F-box_SF"/>
    <property type="match status" value="1"/>
</dbReference>
<organism evidence="2 3">
    <name type="scientific">Schizopora paradoxa</name>
    <dbReference type="NCBI Taxonomy" id="27342"/>
    <lineage>
        <taxon>Eukaryota</taxon>
        <taxon>Fungi</taxon>
        <taxon>Dikarya</taxon>
        <taxon>Basidiomycota</taxon>
        <taxon>Agaricomycotina</taxon>
        <taxon>Agaricomycetes</taxon>
        <taxon>Hymenochaetales</taxon>
        <taxon>Schizoporaceae</taxon>
        <taxon>Schizopora</taxon>
    </lineage>
</organism>
<dbReference type="SUPFAM" id="SSF52047">
    <property type="entry name" value="RNI-like"/>
    <property type="match status" value="1"/>
</dbReference>
<keyword evidence="3" id="KW-1185">Reference proteome</keyword>
<dbReference type="OrthoDB" id="3365698at2759"/>
<dbReference type="AlphaFoldDB" id="A0A0H2RHG6"/>
<evidence type="ECO:0000313" key="2">
    <source>
        <dbReference type="EMBL" id="KLO11370.1"/>
    </source>
</evidence>
<sequence length="587" mass="65547">MQTSDSKDEEKKPHRCDAGDLNPMAINVLMDTIDRIRQSATGGCLSAQTNWFQDRCVPLPSSHIYNPTQATQDRIEANRLHDLAESFLLTADALQSLRSLFIHQSMALEENAGALRLRAGLSSLPDEILINILECAAYSGGSDAFASLCTVQDAVKLSLVCRRFRDLAIRSSFFWCRISNNMNINLVSALCDRLSDPIGEVFLKESTNHDVRQFIRAVAASSQFWIRFTHGLDFLPSHSPLSREELVDVAKESYGLQAPFLSEISIHYPEDLLNAANKDQTHAHYYSTWITPRLTCFRISNLVPVPFASSAGLTSFTIRLDFLKCTRVPETITALVDFLVSCPNLTALALAFGCLVVPYNAPMRSRTELHRVEKLELHLSNCSVPEVTHVLNLLRFPHASSFGFRVSWYNWASIETPARSVHAILDDMSNFAPSVTELDLEVDFEHIANQTYPIIFPRLYGIRHFTLSTCDTELNVSIPKGAFLPSIRTLTFKNCESLDREWVSVLLNRLKEQGNLPDLTVSDCTWVNSDTEMSDVLEMKANSEASSNSGLSVVGDGLFESTTNVTVEDLLVLVKTADTSELNRDLQ</sequence>
<dbReference type="InterPro" id="IPR001810">
    <property type="entry name" value="F-box_dom"/>
</dbReference>
<dbReference type="SUPFAM" id="SSF81383">
    <property type="entry name" value="F-box domain"/>
    <property type="match status" value="1"/>
</dbReference>
<accession>A0A0H2RHG6</accession>
<protein>
    <recommendedName>
        <fullName evidence="1">F-box domain-containing protein</fullName>
    </recommendedName>
</protein>
<dbReference type="EMBL" id="KQ086002">
    <property type="protein sequence ID" value="KLO11370.1"/>
    <property type="molecule type" value="Genomic_DNA"/>
</dbReference>
<name>A0A0H2RHG6_9AGAM</name>
<dbReference type="Pfam" id="PF12937">
    <property type="entry name" value="F-box-like"/>
    <property type="match status" value="1"/>
</dbReference>
<evidence type="ECO:0000259" key="1">
    <source>
        <dbReference type="Pfam" id="PF12937"/>
    </source>
</evidence>
<dbReference type="InterPro" id="IPR036047">
    <property type="entry name" value="F-box-like_dom_sf"/>
</dbReference>
<reference evidence="2 3" key="1">
    <citation type="submission" date="2015-04" db="EMBL/GenBank/DDBJ databases">
        <title>Complete genome sequence of Schizopora paradoxa KUC8140, a cosmopolitan wood degrader in East Asia.</title>
        <authorList>
            <consortium name="DOE Joint Genome Institute"/>
            <person name="Min B."/>
            <person name="Park H."/>
            <person name="Jang Y."/>
            <person name="Kim J.-J."/>
            <person name="Kim K.H."/>
            <person name="Pangilinan J."/>
            <person name="Lipzen A."/>
            <person name="Riley R."/>
            <person name="Grigoriev I.V."/>
            <person name="Spatafora J.W."/>
            <person name="Choi I.-G."/>
        </authorList>
    </citation>
    <scope>NUCLEOTIDE SEQUENCE [LARGE SCALE GENOMIC DNA]</scope>
    <source>
        <strain evidence="2 3">KUC8140</strain>
    </source>
</reference>
<evidence type="ECO:0000313" key="3">
    <source>
        <dbReference type="Proteomes" id="UP000053477"/>
    </source>
</evidence>
<gene>
    <name evidence="2" type="ORF">SCHPADRAFT_942138</name>
</gene>
<feature type="domain" description="F-box" evidence="1">
    <location>
        <begin position="121"/>
        <end position="179"/>
    </location>
</feature>
<dbReference type="Proteomes" id="UP000053477">
    <property type="component" value="Unassembled WGS sequence"/>
</dbReference>
<dbReference type="Gene3D" id="1.20.1280.50">
    <property type="match status" value="1"/>
</dbReference>
<dbReference type="InParanoid" id="A0A0H2RHG6"/>
<proteinExistence type="predicted"/>